<gene>
    <name evidence="1" type="ORF">LY60_00678</name>
</gene>
<dbReference type="SUPFAM" id="SSF53383">
    <property type="entry name" value="PLP-dependent transferases"/>
    <property type="match status" value="1"/>
</dbReference>
<dbReference type="InterPro" id="IPR009651">
    <property type="entry name" value="Met_g_lyase_put"/>
</dbReference>
<dbReference type="Gene3D" id="3.90.1150.60">
    <property type="entry name" value="Methioning gamme-lyase, C-terminal domain"/>
    <property type="match status" value="1"/>
</dbReference>
<name>A0A562JGU1_9FIRM</name>
<sequence>MSTEEILCKQFGISETVYNYVTKIEKDLKEKYFDKIEKTREANQYKVIYAMQEHKLDYTNFYWNTGYGYDDVGREKAEKIFASVFHTEDALVRPSIASGTHALYLTLSAILQYGDEAIAISGRPYDTLLTVLGEEGNEPCNLKEAGIIYKEIPLYNNDIDWESAIKAVTMKTKLLMIQRSTGYSFRPALTIEKIKNAIAKIREVYPNIYIMVDNCYGEFVDEIEPSDIGADVIVGSLIKNPGGGIALSGGYVAGKKAIIDRVANRLTAPGVGKEIGLTFGTTRNTLQGLFFAPHIVSEAVKGAMLFGGVFSSLGFEVTPALEEQRSDIVQAIKFNNKDMVVKICEAVQNASPVDAHVSPVPWDMPGYSNQVIMASGAFVSGSSIELSADAPMRPPYIAYIQGGLFYDHCKLGVMLSLEKMMEFEEVKSKL</sequence>
<proteinExistence type="predicted"/>
<dbReference type="EMBL" id="VLKH01000002">
    <property type="protein sequence ID" value="TWH82380.1"/>
    <property type="molecule type" value="Genomic_DNA"/>
</dbReference>
<keyword evidence="1" id="KW-0456">Lyase</keyword>
<keyword evidence="2" id="KW-1185">Reference proteome</keyword>
<evidence type="ECO:0000313" key="2">
    <source>
        <dbReference type="Proteomes" id="UP000315343"/>
    </source>
</evidence>
<dbReference type="InterPro" id="IPR015421">
    <property type="entry name" value="PyrdxlP-dep_Trfase_major"/>
</dbReference>
<dbReference type="Gene3D" id="3.40.640.10">
    <property type="entry name" value="Type I PLP-dependent aspartate aminotransferase-like (Major domain)"/>
    <property type="match status" value="1"/>
</dbReference>
<dbReference type="RefSeq" id="WP_145079962.1">
    <property type="nucleotide sequence ID" value="NZ_JAYFNS010000006.1"/>
</dbReference>
<dbReference type="OrthoDB" id="9764766at2"/>
<comment type="caution">
    <text evidence="1">The sequence shown here is derived from an EMBL/GenBank/DDBJ whole genome shotgun (WGS) entry which is preliminary data.</text>
</comment>
<dbReference type="AlphaFoldDB" id="A0A562JGU1"/>
<evidence type="ECO:0000313" key="1">
    <source>
        <dbReference type="EMBL" id="TWH82380.1"/>
    </source>
</evidence>
<dbReference type="InterPro" id="IPR015424">
    <property type="entry name" value="PyrdxlP-dep_Trfase"/>
</dbReference>
<accession>A0A562JGU1</accession>
<dbReference type="PANTHER" id="PTHR46658:SF1">
    <property type="entry name" value="CYS OR MET METABOLISM PYRIDOXAL-PHOSPHATE-DEPENDENT ENZYME"/>
    <property type="match status" value="1"/>
</dbReference>
<dbReference type="Proteomes" id="UP000315343">
    <property type="component" value="Unassembled WGS sequence"/>
</dbReference>
<dbReference type="GO" id="GO:0016829">
    <property type="term" value="F:lyase activity"/>
    <property type="evidence" value="ECO:0007669"/>
    <property type="project" value="UniProtKB-KW"/>
</dbReference>
<reference evidence="1 2" key="1">
    <citation type="submission" date="2019-07" db="EMBL/GenBank/DDBJ databases">
        <title>Genomic Encyclopedia of Type Strains, Phase I: the one thousand microbial genomes (KMG-I) project.</title>
        <authorList>
            <person name="Kyrpides N."/>
        </authorList>
    </citation>
    <scope>NUCLEOTIDE SEQUENCE [LARGE SCALE GENOMIC DNA]</scope>
    <source>
        <strain evidence="1 2">DSM 13558</strain>
    </source>
</reference>
<organism evidence="1 2">
    <name type="scientific">Sedimentibacter saalensis</name>
    <dbReference type="NCBI Taxonomy" id="130788"/>
    <lineage>
        <taxon>Bacteria</taxon>
        <taxon>Bacillati</taxon>
        <taxon>Bacillota</taxon>
        <taxon>Tissierellia</taxon>
        <taxon>Sedimentibacter</taxon>
    </lineage>
</organism>
<protein>
    <submittedName>
        <fullName evidence="1">Cystathionine beta-lyase family protein involved in aluminum resistance</fullName>
    </submittedName>
</protein>
<dbReference type="Pfam" id="PF06838">
    <property type="entry name" value="Met_gamma_lyase"/>
    <property type="match status" value="1"/>
</dbReference>
<dbReference type="PANTHER" id="PTHR46658">
    <property type="entry name" value="CYS OR MET METABOLISM PYRIDOXAL-PHOSPHATE-DEPENDENT ENZYME"/>
    <property type="match status" value="1"/>
</dbReference>